<evidence type="ECO:0000256" key="1">
    <source>
        <dbReference type="ARBA" id="ARBA00023015"/>
    </source>
</evidence>
<dbReference type="HOGENOM" id="CLU_1303698_0_0_5"/>
<evidence type="ECO:0000256" key="2">
    <source>
        <dbReference type="ARBA" id="ARBA00023125"/>
    </source>
</evidence>
<dbReference type="EMBL" id="CP003811">
    <property type="protein sequence ID" value="AIQ93262.1"/>
    <property type="molecule type" value="Genomic_DNA"/>
</dbReference>
<protein>
    <submittedName>
        <fullName evidence="5">LacI family transcriptional regulator</fullName>
    </submittedName>
</protein>
<name>A0A089P0R3_9HYPH</name>
<dbReference type="InterPro" id="IPR046335">
    <property type="entry name" value="LacI/GalR-like_sensor"/>
</dbReference>
<dbReference type="GeneID" id="96602452"/>
<accession>A0A089P0R3</accession>
<evidence type="ECO:0000256" key="3">
    <source>
        <dbReference type="ARBA" id="ARBA00023163"/>
    </source>
</evidence>
<evidence type="ECO:0000259" key="4">
    <source>
        <dbReference type="Pfam" id="PF13377"/>
    </source>
</evidence>
<dbReference type="eggNOG" id="COG1609">
    <property type="taxonomic scope" value="Bacteria"/>
</dbReference>
<organism evidence="5 6">
    <name type="scientific">Methylobacterium oryzae CBMB20</name>
    <dbReference type="NCBI Taxonomy" id="693986"/>
    <lineage>
        <taxon>Bacteria</taxon>
        <taxon>Pseudomonadati</taxon>
        <taxon>Pseudomonadota</taxon>
        <taxon>Alphaproteobacteria</taxon>
        <taxon>Hyphomicrobiales</taxon>
        <taxon>Methylobacteriaceae</taxon>
        <taxon>Methylobacterium</taxon>
    </lineage>
</organism>
<keyword evidence="2" id="KW-0238">DNA-binding</keyword>
<dbReference type="InterPro" id="IPR028082">
    <property type="entry name" value="Peripla_BP_I"/>
</dbReference>
<keyword evidence="1" id="KW-0805">Transcription regulation</keyword>
<dbReference type="PANTHER" id="PTHR30146">
    <property type="entry name" value="LACI-RELATED TRANSCRIPTIONAL REPRESSOR"/>
    <property type="match status" value="1"/>
</dbReference>
<dbReference type="SUPFAM" id="SSF53822">
    <property type="entry name" value="Periplasmic binding protein-like I"/>
    <property type="match status" value="1"/>
</dbReference>
<dbReference type="PANTHER" id="PTHR30146:SF145">
    <property type="entry name" value="RIBOSE OPERON REPRESSOR"/>
    <property type="match status" value="1"/>
</dbReference>
<dbReference type="STRING" id="693986.MOC_5507"/>
<keyword evidence="6" id="KW-1185">Reference proteome</keyword>
<evidence type="ECO:0000313" key="6">
    <source>
        <dbReference type="Proteomes" id="UP000029492"/>
    </source>
</evidence>
<feature type="domain" description="Transcriptional regulator LacI/GalR-like sensor" evidence="4">
    <location>
        <begin position="51"/>
        <end position="208"/>
    </location>
</feature>
<keyword evidence="3" id="KW-0804">Transcription</keyword>
<dbReference type="GO" id="GO:0000976">
    <property type="term" value="F:transcription cis-regulatory region binding"/>
    <property type="evidence" value="ECO:0007669"/>
    <property type="project" value="TreeGrafter"/>
</dbReference>
<reference evidence="5 6" key="1">
    <citation type="journal article" date="2014" name="PLoS ONE">
        <title>Genome Information of Methylobacterium oryzae, a Plant-Probiotic Methylotroph in the Phyllosphere.</title>
        <authorList>
            <person name="Kwak M.J."/>
            <person name="Jeong H."/>
            <person name="Madhaiyan M."/>
            <person name="Lee Y."/>
            <person name="Sa T.M."/>
            <person name="Oh T.K."/>
            <person name="Kim J.F."/>
        </authorList>
    </citation>
    <scope>NUCLEOTIDE SEQUENCE [LARGE SCALE GENOMIC DNA]</scope>
    <source>
        <strain evidence="5 6">CBMB20</strain>
    </source>
</reference>
<dbReference type="Gene3D" id="3.40.50.2300">
    <property type="match status" value="2"/>
</dbReference>
<dbReference type="Pfam" id="PF13377">
    <property type="entry name" value="Peripla_BP_3"/>
    <property type="match status" value="1"/>
</dbReference>
<dbReference type="RefSeq" id="WP_236961850.1">
    <property type="nucleotide sequence ID" value="NZ_CP003811.1"/>
</dbReference>
<gene>
    <name evidence="5" type="ORF">MOC_5507</name>
</gene>
<dbReference type="Proteomes" id="UP000029492">
    <property type="component" value="Chromosome"/>
</dbReference>
<dbReference type="AlphaFoldDB" id="A0A089P0R3"/>
<dbReference type="KEGG" id="mor:MOC_5507"/>
<sequence>MVRRHGVDSADPGGLGARRFDFPVVLIDRAGPPGAYDSVVLDNVAACATLVDHLAAQGYGRIGGLFGSTSSTAQERRAGYLEAMGRHGLAPQIRSVPPNAAAAMAEATRWFQEPDRPEALVVSNGLILMGAVRAARALNLALPRDLALAGFDNEPWTELAEPGLTVIEQPVAEIGTQAMRLLFERIERPDQPVRRVVLSGCLVPRGSTGTR</sequence>
<proteinExistence type="predicted"/>
<evidence type="ECO:0000313" key="5">
    <source>
        <dbReference type="EMBL" id="AIQ93262.1"/>
    </source>
</evidence>
<dbReference type="GO" id="GO:0003700">
    <property type="term" value="F:DNA-binding transcription factor activity"/>
    <property type="evidence" value="ECO:0007669"/>
    <property type="project" value="TreeGrafter"/>
</dbReference>